<dbReference type="EMBL" id="BPVZ01000207">
    <property type="protein sequence ID" value="GKV46400.1"/>
    <property type="molecule type" value="Genomic_DNA"/>
</dbReference>
<dbReference type="Pfam" id="PF25447">
    <property type="entry name" value="RING_ZNF598"/>
    <property type="match status" value="1"/>
</dbReference>
<dbReference type="InterPro" id="IPR056437">
    <property type="entry name" value="Znf-C2H2_ZNF598/HEL2"/>
</dbReference>
<dbReference type="Pfam" id="PF23230">
    <property type="entry name" value="zf-C2H2_13"/>
    <property type="match status" value="1"/>
</dbReference>
<feature type="domain" description="RING-type" evidence="4">
    <location>
        <begin position="211"/>
        <end position="252"/>
    </location>
</feature>
<dbReference type="Gene3D" id="3.10.450.50">
    <property type="match status" value="1"/>
</dbReference>
<name>A0AAV5M9F0_9ROSI</name>
<evidence type="ECO:0008006" key="8">
    <source>
        <dbReference type="Google" id="ProtNLM"/>
    </source>
</evidence>
<evidence type="ECO:0000313" key="6">
    <source>
        <dbReference type="EMBL" id="GKV46400.1"/>
    </source>
</evidence>
<dbReference type="AlphaFoldDB" id="A0AAV5M9F0"/>
<feature type="compositionally biased region" description="Low complexity" evidence="3">
    <location>
        <begin position="612"/>
        <end position="631"/>
    </location>
</feature>
<dbReference type="PROSITE" id="PS50177">
    <property type="entry name" value="NTF2_DOMAIN"/>
    <property type="match status" value="1"/>
</dbReference>
<keyword evidence="1" id="KW-0694">RNA-binding</keyword>
<dbReference type="PROSITE" id="PS50089">
    <property type="entry name" value="ZF_RING_2"/>
    <property type="match status" value="1"/>
</dbReference>
<evidence type="ECO:0000259" key="5">
    <source>
        <dbReference type="PROSITE" id="PS50177"/>
    </source>
</evidence>
<dbReference type="Proteomes" id="UP001054252">
    <property type="component" value="Unassembled WGS sequence"/>
</dbReference>
<dbReference type="PANTHER" id="PTHR22938:SF18">
    <property type="entry name" value="E3 UBIQUITIN-PROTEIN LIGASE HEL2-LIKE ISOFORM X1"/>
    <property type="match status" value="1"/>
</dbReference>
<evidence type="ECO:0000313" key="7">
    <source>
        <dbReference type="Proteomes" id="UP001054252"/>
    </source>
</evidence>
<dbReference type="Pfam" id="PF02136">
    <property type="entry name" value="NTF2"/>
    <property type="match status" value="1"/>
</dbReference>
<dbReference type="GO" id="GO:0072344">
    <property type="term" value="P:rescue of stalled ribosome"/>
    <property type="evidence" value="ECO:0007669"/>
    <property type="project" value="InterPro"/>
</dbReference>
<dbReference type="CDD" id="cd00780">
    <property type="entry name" value="NTF2"/>
    <property type="match status" value="1"/>
</dbReference>
<keyword evidence="2" id="KW-0479">Metal-binding</keyword>
<evidence type="ECO:0000256" key="1">
    <source>
        <dbReference type="ARBA" id="ARBA00022884"/>
    </source>
</evidence>
<dbReference type="InterPro" id="IPR018222">
    <property type="entry name" value="Nuclear_transport_factor_2_euk"/>
</dbReference>
<dbReference type="FunFam" id="3.10.450.50:FF:000003">
    <property type="entry name" value="Nuclear transport factor 2 family protein"/>
    <property type="match status" value="1"/>
</dbReference>
<dbReference type="GO" id="GO:0061630">
    <property type="term" value="F:ubiquitin protein ligase activity"/>
    <property type="evidence" value="ECO:0007669"/>
    <property type="project" value="InterPro"/>
</dbReference>
<dbReference type="GO" id="GO:0043022">
    <property type="term" value="F:ribosome binding"/>
    <property type="evidence" value="ECO:0007669"/>
    <property type="project" value="TreeGrafter"/>
</dbReference>
<dbReference type="InterPro" id="IPR013087">
    <property type="entry name" value="Znf_C2H2_type"/>
</dbReference>
<accession>A0AAV5M9F0</accession>
<keyword evidence="2" id="KW-0863">Zinc-finger</keyword>
<feature type="compositionally biased region" description="Basic residues" evidence="3">
    <location>
        <begin position="1"/>
        <end position="13"/>
    </location>
</feature>
<dbReference type="PANTHER" id="PTHR22938">
    <property type="entry name" value="ZINC FINGER PROTEIN 598"/>
    <property type="match status" value="1"/>
</dbReference>
<dbReference type="GO" id="GO:0005737">
    <property type="term" value="C:cytoplasm"/>
    <property type="evidence" value="ECO:0007669"/>
    <property type="project" value="UniProtKB-ARBA"/>
</dbReference>
<keyword evidence="2" id="KW-0862">Zinc</keyword>
<feature type="domain" description="NTF2" evidence="5">
    <location>
        <begin position="57"/>
        <end position="173"/>
    </location>
</feature>
<evidence type="ECO:0000256" key="3">
    <source>
        <dbReference type="SAM" id="MobiDB-lite"/>
    </source>
</evidence>
<dbReference type="InterPro" id="IPR001841">
    <property type="entry name" value="Znf_RING"/>
</dbReference>
<dbReference type="InterPro" id="IPR002075">
    <property type="entry name" value="NTF2_dom"/>
</dbReference>
<proteinExistence type="predicted"/>
<organism evidence="6 7">
    <name type="scientific">Rubroshorea leprosula</name>
    <dbReference type="NCBI Taxonomy" id="152421"/>
    <lineage>
        <taxon>Eukaryota</taxon>
        <taxon>Viridiplantae</taxon>
        <taxon>Streptophyta</taxon>
        <taxon>Embryophyta</taxon>
        <taxon>Tracheophyta</taxon>
        <taxon>Spermatophyta</taxon>
        <taxon>Magnoliopsida</taxon>
        <taxon>eudicotyledons</taxon>
        <taxon>Gunneridae</taxon>
        <taxon>Pentapetalae</taxon>
        <taxon>rosids</taxon>
        <taxon>malvids</taxon>
        <taxon>Malvales</taxon>
        <taxon>Dipterocarpaceae</taxon>
        <taxon>Rubroshorea</taxon>
    </lineage>
</organism>
<gene>
    <name evidence="6" type="ORF">SLEP1_g53386</name>
</gene>
<protein>
    <recommendedName>
        <fullName evidence="8">RING-type E3 ubiquitin transferase</fullName>
    </recommendedName>
</protein>
<comment type="caution">
    <text evidence="6">The sequence shown here is derived from an EMBL/GenBank/DDBJ whole genome shotgun (WGS) entry which is preliminary data.</text>
</comment>
<dbReference type="GO" id="GO:0016567">
    <property type="term" value="P:protein ubiquitination"/>
    <property type="evidence" value="ECO:0007669"/>
    <property type="project" value="TreeGrafter"/>
</dbReference>
<dbReference type="GO" id="GO:0008270">
    <property type="term" value="F:zinc ion binding"/>
    <property type="evidence" value="ECO:0007669"/>
    <property type="project" value="UniProtKB-KW"/>
</dbReference>
<sequence length="631" mass="70928">MGRSKKGSGRGKGRGPGPTSQQKITEVGSGDSQKEKQQATAVTWERSTAPASSAQVVGNAFVHQYYHILLNSPEVVHRFYQDTSFLSRPDVNGNMTTVTTMKAINEKILSLHYEDHTAEIETADAQDSYEKGVIVLVTGYLIAKDNVRKKFTQTFFLAPQDNGYFIFSDVLRYIGDSKSQINSVPANSIDENTSTSALAPEPVRKVTEDYCVVCADTLKWVAYGPCGHKEVCSTCVIRLRLVCEDRRCCLCKCESNIIFVTRALGDYTKEINDFAALPDDPPEGQVGPYWYHEGTQAFFDDLHQYKMTKAMCMLSCAVCQKDEQRTAGSKRQGEFENFEQLKSHLLKQHELLMCSLCLEGRKVFICEQKLYSKAQLIQHIRTGDSTVDGNESERGGFAGHPLCEFCQNPFYGDNELYLHMSTEHYTCHICQRQHPGQHEYYRNYDDMEIHFRQEHFLCEDEDCLSKKFVVFSTNSELKRHTAIEHGGRKSRSKRNATLQIPVSFQYQRSYEQNHEGGEHGSLLDSPSSLISSVTWTSLAIGHAERLHDTPTRAQVVTSDSGTREVNSIVGPFSSLATTDCEPSSRHCNTQQECNYDLLAESSFPPLAATTNSSQQKSRSSSERLSGSSYWA</sequence>
<dbReference type="GO" id="GO:0003723">
    <property type="term" value="F:RNA binding"/>
    <property type="evidence" value="ECO:0007669"/>
    <property type="project" value="UniProtKB-KW"/>
</dbReference>
<keyword evidence="7" id="KW-1185">Reference proteome</keyword>
<dbReference type="SUPFAM" id="SSF54427">
    <property type="entry name" value="NTF2-like"/>
    <property type="match status" value="1"/>
</dbReference>
<dbReference type="SMART" id="SM00355">
    <property type="entry name" value="ZnF_C2H2"/>
    <property type="match status" value="4"/>
</dbReference>
<dbReference type="InterPro" id="IPR032710">
    <property type="entry name" value="NTF2-like_dom_sf"/>
</dbReference>
<reference evidence="6 7" key="1">
    <citation type="journal article" date="2021" name="Commun. Biol.">
        <title>The genome of Shorea leprosula (Dipterocarpaceae) highlights the ecological relevance of drought in aseasonal tropical rainforests.</title>
        <authorList>
            <person name="Ng K.K.S."/>
            <person name="Kobayashi M.J."/>
            <person name="Fawcett J.A."/>
            <person name="Hatakeyama M."/>
            <person name="Paape T."/>
            <person name="Ng C.H."/>
            <person name="Ang C.C."/>
            <person name="Tnah L.H."/>
            <person name="Lee C.T."/>
            <person name="Nishiyama T."/>
            <person name="Sese J."/>
            <person name="O'Brien M.J."/>
            <person name="Copetti D."/>
            <person name="Mohd Noor M.I."/>
            <person name="Ong R.C."/>
            <person name="Putra M."/>
            <person name="Sireger I.Z."/>
            <person name="Indrioko S."/>
            <person name="Kosugi Y."/>
            <person name="Izuno A."/>
            <person name="Isagi Y."/>
            <person name="Lee S.L."/>
            <person name="Shimizu K.K."/>
        </authorList>
    </citation>
    <scope>NUCLEOTIDE SEQUENCE [LARGE SCALE GENOMIC DNA]</scope>
    <source>
        <strain evidence="6">214</strain>
    </source>
</reference>
<dbReference type="InterPro" id="IPR044288">
    <property type="entry name" value="ZNF598/HEL2"/>
</dbReference>
<feature type="region of interest" description="Disordered" evidence="3">
    <location>
        <begin position="1"/>
        <end position="40"/>
    </location>
</feature>
<evidence type="ECO:0000256" key="2">
    <source>
        <dbReference type="PROSITE-ProRule" id="PRU00175"/>
    </source>
</evidence>
<evidence type="ECO:0000259" key="4">
    <source>
        <dbReference type="PROSITE" id="PS50089"/>
    </source>
</evidence>
<feature type="region of interest" description="Disordered" evidence="3">
    <location>
        <begin position="606"/>
        <end position="631"/>
    </location>
</feature>